<dbReference type="Gene3D" id="3.20.20.80">
    <property type="entry name" value="Glycosidases"/>
    <property type="match status" value="1"/>
</dbReference>
<reference evidence="6" key="1">
    <citation type="submission" date="2022-07" db="EMBL/GenBank/DDBJ databases">
        <title>Complete genome sequence of Salinispirillum sp. LH10-3-1 capable of multiple carbohydrate inversion isolated from a soda lake.</title>
        <authorList>
            <person name="Liu J."/>
            <person name="Zhai Y."/>
            <person name="Zhang H."/>
            <person name="Yang H."/>
            <person name="Qu J."/>
            <person name="Li J."/>
        </authorList>
    </citation>
    <scope>NUCLEOTIDE SEQUENCE</scope>
    <source>
        <strain evidence="6">LH 10-3-1</strain>
    </source>
</reference>
<dbReference type="EMBL" id="CP101717">
    <property type="protein sequence ID" value="WLD57161.1"/>
    <property type="molecule type" value="Genomic_DNA"/>
</dbReference>
<feature type="site" description="Transition state stabilizer" evidence="4">
    <location>
        <position position="467"/>
    </location>
</feature>
<dbReference type="CDD" id="cd02857">
    <property type="entry name" value="E_set_CDase_PDE_N"/>
    <property type="match status" value="1"/>
</dbReference>
<dbReference type="InterPro" id="IPR013780">
    <property type="entry name" value="Glyco_hydro_b"/>
</dbReference>
<gene>
    <name evidence="6" type="primary">malZ</name>
    <name evidence="6" type="ORF">NFC81_10565</name>
</gene>
<organism evidence="6">
    <name type="scientific">Salinispirillum sp. LH 10-3-1</name>
    <dbReference type="NCBI Taxonomy" id="2952525"/>
    <lineage>
        <taxon>Bacteria</taxon>
        <taxon>Pseudomonadati</taxon>
        <taxon>Pseudomonadota</taxon>
        <taxon>Gammaproteobacteria</taxon>
        <taxon>Oceanospirillales</taxon>
        <taxon>Saccharospirillaceae</taxon>
        <taxon>Salinispirillum</taxon>
    </lineage>
</organism>
<dbReference type="SMART" id="SM00642">
    <property type="entry name" value="Aamy"/>
    <property type="match status" value="1"/>
</dbReference>
<dbReference type="SUPFAM" id="SSF51011">
    <property type="entry name" value="Glycosyl hydrolase domain"/>
    <property type="match status" value="1"/>
</dbReference>
<protein>
    <submittedName>
        <fullName evidence="6">Maltodextrin glucosidase</fullName>
        <ecNumber evidence="6">3.2.1.20</ecNumber>
    </submittedName>
</protein>
<evidence type="ECO:0000256" key="4">
    <source>
        <dbReference type="PIRSR" id="PIRSR036918-51"/>
    </source>
</evidence>
<dbReference type="InterPro" id="IPR014756">
    <property type="entry name" value="Ig_E-set"/>
</dbReference>
<evidence type="ECO:0000313" key="6">
    <source>
        <dbReference type="EMBL" id="WLD57161.1"/>
    </source>
</evidence>
<dbReference type="CDD" id="cd11338">
    <property type="entry name" value="AmyAc_CMD"/>
    <property type="match status" value="1"/>
</dbReference>
<dbReference type="AlphaFoldDB" id="A0AB38YCT1"/>
<sequence>MLPQIQSERRLTTWVTCLLNKDKVSTVATIHPHTVFHAAIPGYLDISAQGITLTLRVFAEETLQQVWVRTDPDNEEHLTAMVFGEVVDGWRYCSATIPLDEVRPHTAYVFKVQLAERMLWLAADGQHTRMPAREVHFKHAHDAPPAWVSEQIFYQVFPDRFRNGDASLNVKDGEYEYLCGRPVKAREWHELPSGDYGPSEFFNGDLPGVVQSLEYLQHTLGVTAIYLNPVFRSDSNHKYDTIDYYQVDPHLGGNEALVTLRQATAERDMKLMLDGVLNHTSIRHDWFVRAQAGEKPYVNYFLDAEGDYVSWKGHKSLPVVDYANPDVVDVFYQADNSVLRHWLRPPYNIDGWRLDVIHMLGEGKGAVNNDKHVRAMRRVIKQENTDAYLLGEHFFEATQWLQGDQEDGAMNYYGFLQPVWMFLAGYDIARHKASIDAEEMASWMSEARAKIPFAIAKAQFNQLDSHDTPRMLTLLGNDHARLVMAVRLQMAYLGVPCIYYGDEVGLQGGEDPHCRAPFPWDSQQWNDDLLQRFQQAIRWRKELPALRGGAVVDLHAAGDQWVFARLLADSSVLVSVNRANTPVRQAVNCSILKGLPGSTWCNIETGQVVQADAQGALSLPLGATATELWVSAH</sequence>
<keyword evidence="1 6" id="KW-0378">Hydrolase</keyword>
<accession>A0AB38YCT1</accession>
<evidence type="ECO:0000259" key="5">
    <source>
        <dbReference type="SMART" id="SM00642"/>
    </source>
</evidence>
<evidence type="ECO:0000256" key="2">
    <source>
        <dbReference type="ARBA" id="ARBA00023295"/>
    </source>
</evidence>
<dbReference type="InterPro" id="IPR017853">
    <property type="entry name" value="GH"/>
</dbReference>
<dbReference type="InterPro" id="IPR017069">
    <property type="entry name" value="MalZ"/>
</dbReference>
<dbReference type="Gene3D" id="2.60.40.1180">
    <property type="entry name" value="Golgi alpha-mannosidase II"/>
    <property type="match status" value="1"/>
</dbReference>
<name>A0AB38YCT1_9GAMM</name>
<keyword evidence="2 6" id="KW-0326">Glycosidase</keyword>
<feature type="active site" description="Proton donor" evidence="3">
    <location>
        <position position="392"/>
    </location>
</feature>
<dbReference type="SUPFAM" id="SSF51445">
    <property type="entry name" value="(Trans)glycosidases"/>
    <property type="match status" value="1"/>
</dbReference>
<dbReference type="GO" id="GO:0005737">
    <property type="term" value="C:cytoplasm"/>
    <property type="evidence" value="ECO:0007669"/>
    <property type="project" value="InterPro"/>
</dbReference>
<dbReference type="NCBIfam" id="NF008051">
    <property type="entry name" value="PRK10785.1"/>
    <property type="match status" value="1"/>
</dbReference>
<dbReference type="SUPFAM" id="SSF81296">
    <property type="entry name" value="E set domains"/>
    <property type="match status" value="1"/>
</dbReference>
<feature type="active site" description="Nucleophile" evidence="3">
    <location>
        <position position="355"/>
    </location>
</feature>
<feature type="domain" description="Glycosyl hydrolase family 13 catalytic" evidence="5">
    <location>
        <begin position="155"/>
        <end position="540"/>
    </location>
</feature>
<proteinExistence type="predicted"/>
<dbReference type="EC" id="3.2.1.20" evidence="6"/>
<dbReference type="PANTHER" id="PTHR10357:SF210">
    <property type="entry name" value="MALTODEXTRIN GLUCOSIDASE"/>
    <property type="match status" value="1"/>
</dbReference>
<dbReference type="Pfam" id="PF00128">
    <property type="entry name" value="Alpha-amylase"/>
    <property type="match status" value="1"/>
</dbReference>
<evidence type="ECO:0000256" key="1">
    <source>
        <dbReference type="ARBA" id="ARBA00022801"/>
    </source>
</evidence>
<dbReference type="InterPro" id="IPR006047">
    <property type="entry name" value="GH13_cat_dom"/>
</dbReference>
<dbReference type="PANTHER" id="PTHR10357">
    <property type="entry name" value="ALPHA-AMYLASE FAMILY MEMBER"/>
    <property type="match status" value="1"/>
</dbReference>
<dbReference type="GO" id="GO:0004558">
    <property type="term" value="F:alpha-1,4-glucosidase activity"/>
    <property type="evidence" value="ECO:0007669"/>
    <property type="project" value="UniProtKB-EC"/>
</dbReference>
<dbReference type="InterPro" id="IPR004185">
    <property type="entry name" value="Glyco_hydro_13_lg-like_dom"/>
</dbReference>
<dbReference type="RefSeq" id="WP_304994449.1">
    <property type="nucleotide sequence ID" value="NZ_CP101717.1"/>
</dbReference>
<evidence type="ECO:0000256" key="3">
    <source>
        <dbReference type="PIRSR" id="PIRSR036918-50"/>
    </source>
</evidence>
<dbReference type="PIRSF" id="PIRSF036918">
    <property type="entry name" value="Maltodextrin_glucosidase"/>
    <property type="match status" value="1"/>
</dbReference>
<dbReference type="GO" id="GO:0005975">
    <property type="term" value="P:carbohydrate metabolic process"/>
    <property type="evidence" value="ECO:0007669"/>
    <property type="project" value="InterPro"/>
</dbReference>